<sequence length="229" mass="25258">MGQSVACSGVRVLSAAQRVNTDPAHWKLNGAPFDAFCFILVLTRDAKLGRGCGPIDKIQTCENYPVVTIRNYTSRPRFHSCTGVVGRVSRWRPFRCHVATPPLFLSEAHAYPPWRRLAGVVAIDAGGDVARPLDARDANGIPAGRAARPRYLEQKSRGVVQGLRLARPVIAFFAILFPSLLLLHYYLRVRQPPSLIAQNKRKVFSQKPAPNPFPCTPFESPGQGVHLVV</sequence>
<proteinExistence type="predicted"/>
<comment type="caution">
    <text evidence="2">The sequence shown here is derived from an EMBL/GenBank/DDBJ whole genome shotgun (WGS) entry which is preliminary data.</text>
</comment>
<keyword evidence="1" id="KW-0812">Transmembrane</keyword>
<gene>
    <name evidence="2" type="ORF">HPB51_012481</name>
</gene>
<feature type="transmembrane region" description="Helical" evidence="1">
    <location>
        <begin position="165"/>
        <end position="187"/>
    </location>
</feature>
<evidence type="ECO:0000256" key="1">
    <source>
        <dbReference type="SAM" id="Phobius"/>
    </source>
</evidence>
<evidence type="ECO:0000313" key="3">
    <source>
        <dbReference type="Proteomes" id="UP000821866"/>
    </source>
</evidence>
<dbReference type="EMBL" id="JABSTU010000005">
    <property type="protein sequence ID" value="KAH8031013.1"/>
    <property type="molecule type" value="Genomic_DNA"/>
</dbReference>
<reference evidence="2" key="2">
    <citation type="submission" date="2021-09" db="EMBL/GenBank/DDBJ databases">
        <authorList>
            <person name="Jia N."/>
            <person name="Wang J."/>
            <person name="Shi W."/>
            <person name="Du L."/>
            <person name="Sun Y."/>
            <person name="Zhan W."/>
            <person name="Jiang J."/>
            <person name="Wang Q."/>
            <person name="Zhang B."/>
            <person name="Ji P."/>
            <person name="Sakyi L.B."/>
            <person name="Cui X."/>
            <person name="Yuan T."/>
            <person name="Jiang B."/>
            <person name="Yang W."/>
            <person name="Lam T.T.-Y."/>
            <person name="Chang Q."/>
            <person name="Ding S."/>
            <person name="Wang X."/>
            <person name="Zhu J."/>
            <person name="Ruan X."/>
            <person name="Zhao L."/>
            <person name="Wei J."/>
            <person name="Que T."/>
            <person name="Du C."/>
            <person name="Cheng J."/>
            <person name="Dai P."/>
            <person name="Han X."/>
            <person name="Huang E."/>
            <person name="Gao Y."/>
            <person name="Liu J."/>
            <person name="Shao H."/>
            <person name="Ye R."/>
            <person name="Li L."/>
            <person name="Wei W."/>
            <person name="Wang X."/>
            <person name="Wang C."/>
            <person name="Huo Q."/>
            <person name="Li W."/>
            <person name="Guo W."/>
            <person name="Chen H."/>
            <person name="Chen S."/>
            <person name="Zhou L."/>
            <person name="Zhou L."/>
            <person name="Ni X."/>
            <person name="Tian J."/>
            <person name="Zhou Y."/>
            <person name="Sheng Y."/>
            <person name="Liu T."/>
            <person name="Pan Y."/>
            <person name="Xia L."/>
            <person name="Li J."/>
            <person name="Zhao F."/>
            <person name="Cao W."/>
        </authorList>
    </citation>
    <scope>NUCLEOTIDE SEQUENCE</scope>
    <source>
        <strain evidence="2">Rmic-2018</strain>
        <tissue evidence="2">Larvae</tissue>
    </source>
</reference>
<name>A0A9J6EAB2_RHIMP</name>
<keyword evidence="1" id="KW-1133">Transmembrane helix</keyword>
<evidence type="ECO:0000313" key="2">
    <source>
        <dbReference type="EMBL" id="KAH8031013.1"/>
    </source>
</evidence>
<reference evidence="2" key="1">
    <citation type="journal article" date="2020" name="Cell">
        <title>Large-Scale Comparative Analyses of Tick Genomes Elucidate Their Genetic Diversity and Vector Capacities.</title>
        <authorList>
            <consortium name="Tick Genome and Microbiome Consortium (TIGMIC)"/>
            <person name="Jia N."/>
            <person name="Wang J."/>
            <person name="Shi W."/>
            <person name="Du L."/>
            <person name="Sun Y."/>
            <person name="Zhan W."/>
            <person name="Jiang J.F."/>
            <person name="Wang Q."/>
            <person name="Zhang B."/>
            <person name="Ji P."/>
            <person name="Bell-Sakyi L."/>
            <person name="Cui X.M."/>
            <person name="Yuan T.T."/>
            <person name="Jiang B.G."/>
            <person name="Yang W.F."/>
            <person name="Lam T.T."/>
            <person name="Chang Q.C."/>
            <person name="Ding S.J."/>
            <person name="Wang X.J."/>
            <person name="Zhu J.G."/>
            <person name="Ruan X.D."/>
            <person name="Zhao L."/>
            <person name="Wei J.T."/>
            <person name="Ye R.Z."/>
            <person name="Que T.C."/>
            <person name="Du C.H."/>
            <person name="Zhou Y.H."/>
            <person name="Cheng J.X."/>
            <person name="Dai P.F."/>
            <person name="Guo W.B."/>
            <person name="Han X.H."/>
            <person name="Huang E.J."/>
            <person name="Li L.F."/>
            <person name="Wei W."/>
            <person name="Gao Y.C."/>
            <person name="Liu J.Z."/>
            <person name="Shao H.Z."/>
            <person name="Wang X."/>
            <person name="Wang C.C."/>
            <person name="Yang T.C."/>
            <person name="Huo Q.B."/>
            <person name="Li W."/>
            <person name="Chen H.Y."/>
            <person name="Chen S.E."/>
            <person name="Zhou L.G."/>
            <person name="Ni X.B."/>
            <person name="Tian J.H."/>
            <person name="Sheng Y."/>
            <person name="Liu T."/>
            <person name="Pan Y.S."/>
            <person name="Xia L.Y."/>
            <person name="Li J."/>
            <person name="Zhao F."/>
            <person name="Cao W.C."/>
        </authorList>
    </citation>
    <scope>NUCLEOTIDE SEQUENCE</scope>
    <source>
        <strain evidence="2">Rmic-2018</strain>
    </source>
</reference>
<organism evidence="2 3">
    <name type="scientific">Rhipicephalus microplus</name>
    <name type="common">Cattle tick</name>
    <name type="synonym">Boophilus microplus</name>
    <dbReference type="NCBI Taxonomy" id="6941"/>
    <lineage>
        <taxon>Eukaryota</taxon>
        <taxon>Metazoa</taxon>
        <taxon>Ecdysozoa</taxon>
        <taxon>Arthropoda</taxon>
        <taxon>Chelicerata</taxon>
        <taxon>Arachnida</taxon>
        <taxon>Acari</taxon>
        <taxon>Parasitiformes</taxon>
        <taxon>Ixodida</taxon>
        <taxon>Ixodoidea</taxon>
        <taxon>Ixodidae</taxon>
        <taxon>Rhipicephalinae</taxon>
        <taxon>Rhipicephalus</taxon>
        <taxon>Boophilus</taxon>
    </lineage>
</organism>
<dbReference type="AlphaFoldDB" id="A0A9J6EAB2"/>
<protein>
    <submittedName>
        <fullName evidence="2">Uncharacterized protein</fullName>
    </submittedName>
</protein>
<dbReference type="Proteomes" id="UP000821866">
    <property type="component" value="Chromosome 3"/>
</dbReference>
<keyword evidence="3" id="KW-1185">Reference proteome</keyword>
<accession>A0A9J6EAB2</accession>
<keyword evidence="1" id="KW-0472">Membrane</keyword>